<sequence>MSATRLLVLGVVRMHGSAHGYQVRRELLSWSADKWANVQPGSIYHALKKMTTEQLLEQVATEAGSGPDRTAYRLTEDGEAEFQLLLARALSQPDPASQERSAAIVLMTALPRERVLGLLRHQLVQLEAEHRTAGMLADERTAGEKPAHVHELFRLWQLHADANVTWLRELVARLEAGEYLMADDSGQSFGEPPARRPTTARGRGASRHCAD</sequence>
<evidence type="ECO:0000259" key="2">
    <source>
        <dbReference type="Pfam" id="PF03551"/>
    </source>
</evidence>
<dbReference type="Gene3D" id="1.10.10.10">
    <property type="entry name" value="Winged helix-like DNA-binding domain superfamily/Winged helix DNA-binding domain"/>
    <property type="match status" value="1"/>
</dbReference>
<dbReference type="InterPro" id="IPR005149">
    <property type="entry name" value="Tscrpt_reg_PadR_N"/>
</dbReference>
<dbReference type="InterPro" id="IPR052509">
    <property type="entry name" value="Metal_resp_DNA-bind_regulator"/>
</dbReference>
<evidence type="ECO:0000313" key="3">
    <source>
        <dbReference type="EMBL" id="TVT17695.1"/>
    </source>
</evidence>
<name>A0A558A0A4_9PSEU</name>
<dbReference type="PANTHER" id="PTHR33169">
    <property type="entry name" value="PADR-FAMILY TRANSCRIPTIONAL REGULATOR"/>
    <property type="match status" value="1"/>
</dbReference>
<feature type="domain" description="Transcription regulator PadR N-terminal" evidence="2">
    <location>
        <begin position="8"/>
        <end position="83"/>
    </location>
</feature>
<evidence type="ECO:0000313" key="4">
    <source>
        <dbReference type="Proteomes" id="UP000318578"/>
    </source>
</evidence>
<accession>A0A558A0A4</accession>
<dbReference type="SUPFAM" id="SSF46785">
    <property type="entry name" value="Winged helix' DNA-binding domain"/>
    <property type="match status" value="1"/>
</dbReference>
<gene>
    <name evidence="3" type="ORF">FNH06_30525</name>
</gene>
<keyword evidence="4" id="KW-1185">Reference proteome</keyword>
<dbReference type="EMBL" id="VJZA01000074">
    <property type="protein sequence ID" value="TVT17695.1"/>
    <property type="molecule type" value="Genomic_DNA"/>
</dbReference>
<proteinExistence type="predicted"/>
<evidence type="ECO:0000256" key="1">
    <source>
        <dbReference type="SAM" id="MobiDB-lite"/>
    </source>
</evidence>
<dbReference type="InterPro" id="IPR036388">
    <property type="entry name" value="WH-like_DNA-bd_sf"/>
</dbReference>
<feature type="region of interest" description="Disordered" evidence="1">
    <location>
        <begin position="183"/>
        <end position="211"/>
    </location>
</feature>
<dbReference type="Pfam" id="PF03551">
    <property type="entry name" value="PadR"/>
    <property type="match status" value="1"/>
</dbReference>
<protein>
    <submittedName>
        <fullName evidence="3">PadR family transcriptional regulator</fullName>
    </submittedName>
</protein>
<dbReference type="OrthoDB" id="8443918at2"/>
<dbReference type="RefSeq" id="WP_144643394.1">
    <property type="nucleotide sequence ID" value="NZ_BNAX01000031.1"/>
</dbReference>
<comment type="caution">
    <text evidence="3">The sequence shown here is derived from an EMBL/GenBank/DDBJ whole genome shotgun (WGS) entry which is preliminary data.</text>
</comment>
<dbReference type="AlphaFoldDB" id="A0A558A0A4"/>
<organism evidence="3 4">
    <name type="scientific">Amycolatopsis acidiphila</name>
    <dbReference type="NCBI Taxonomy" id="715473"/>
    <lineage>
        <taxon>Bacteria</taxon>
        <taxon>Bacillati</taxon>
        <taxon>Actinomycetota</taxon>
        <taxon>Actinomycetes</taxon>
        <taxon>Pseudonocardiales</taxon>
        <taxon>Pseudonocardiaceae</taxon>
        <taxon>Amycolatopsis</taxon>
    </lineage>
</organism>
<dbReference type="PANTHER" id="PTHR33169:SF14">
    <property type="entry name" value="TRANSCRIPTIONAL REGULATOR RV3488"/>
    <property type="match status" value="1"/>
</dbReference>
<dbReference type="InterPro" id="IPR036390">
    <property type="entry name" value="WH_DNA-bd_sf"/>
</dbReference>
<reference evidence="3 4" key="1">
    <citation type="submission" date="2019-07" db="EMBL/GenBank/DDBJ databases">
        <title>New species of Amycolatopsis and Streptomyces.</title>
        <authorList>
            <person name="Duangmal K."/>
            <person name="Teo W.F.A."/>
            <person name="Lipun K."/>
        </authorList>
    </citation>
    <scope>NUCLEOTIDE SEQUENCE [LARGE SCALE GENOMIC DNA]</scope>
    <source>
        <strain evidence="3 4">JCM 30562</strain>
    </source>
</reference>
<dbReference type="Proteomes" id="UP000318578">
    <property type="component" value="Unassembled WGS sequence"/>
</dbReference>